<dbReference type="EMBL" id="QGLD01000011">
    <property type="protein sequence ID" value="RAL70332.1"/>
    <property type="molecule type" value="Genomic_DNA"/>
</dbReference>
<evidence type="ECO:0000313" key="3">
    <source>
        <dbReference type="Proteomes" id="UP000248786"/>
    </source>
</evidence>
<gene>
    <name evidence="2" type="ORF">C1G86_1235</name>
</gene>
<comment type="caution">
    <text evidence="2">The sequence shown here is derived from an EMBL/GenBank/DDBJ whole genome shotgun (WGS) entry which is preliminary data.</text>
</comment>
<reference evidence="2 3" key="1">
    <citation type="submission" date="2018-05" db="EMBL/GenBank/DDBJ databases">
        <title>Draft genome sequences of Dehalococcoides mccartyi strains RC and KS.</title>
        <authorList>
            <person name="Higgins S.A."/>
            <person name="Padilla-Crespo E."/>
            <person name="Loeffler F.E."/>
        </authorList>
    </citation>
    <scope>NUCLEOTIDE SEQUENCE [LARGE SCALE GENOMIC DNA]</scope>
    <source>
        <strain evidence="2 3">KS</strain>
    </source>
</reference>
<dbReference type="AlphaFoldDB" id="A0A328ENU2"/>
<organism evidence="2 3">
    <name type="scientific">Dehalococcoides mccartyi</name>
    <dbReference type="NCBI Taxonomy" id="61435"/>
    <lineage>
        <taxon>Bacteria</taxon>
        <taxon>Bacillati</taxon>
        <taxon>Chloroflexota</taxon>
        <taxon>Dehalococcoidia</taxon>
        <taxon>Dehalococcoidales</taxon>
        <taxon>Dehalococcoidaceae</taxon>
        <taxon>Dehalococcoides</taxon>
    </lineage>
</organism>
<feature type="compositionally biased region" description="Polar residues" evidence="1">
    <location>
        <begin position="41"/>
        <end position="52"/>
    </location>
</feature>
<sequence length="60" mass="6474">MIIPVKKCPFAFIGRGALGDGNIILGQGGYYSFTVEKAGQVSGNTQKQQSYSGYYATRVH</sequence>
<evidence type="ECO:0000256" key="1">
    <source>
        <dbReference type="SAM" id="MobiDB-lite"/>
    </source>
</evidence>
<name>A0A328ENU2_9CHLR</name>
<evidence type="ECO:0000313" key="2">
    <source>
        <dbReference type="EMBL" id="RAL70332.1"/>
    </source>
</evidence>
<proteinExistence type="predicted"/>
<feature type="region of interest" description="Disordered" evidence="1">
    <location>
        <begin position="40"/>
        <end position="60"/>
    </location>
</feature>
<dbReference type="Proteomes" id="UP000248786">
    <property type="component" value="Unassembled WGS sequence"/>
</dbReference>
<protein>
    <submittedName>
        <fullName evidence="2">Uncharacterized protein</fullName>
    </submittedName>
</protein>
<accession>A0A328ENU2</accession>